<dbReference type="AlphaFoldDB" id="A0A9W6WTH0"/>
<evidence type="ECO:0000313" key="2">
    <source>
        <dbReference type="EMBL" id="GMF16096.1"/>
    </source>
</evidence>
<dbReference type="OrthoDB" id="125038at2759"/>
<dbReference type="Proteomes" id="UP001165121">
    <property type="component" value="Unassembled WGS sequence"/>
</dbReference>
<keyword evidence="3" id="KW-1185">Reference proteome</keyword>
<gene>
    <name evidence="2" type="ORF">Pfra01_000068600</name>
</gene>
<sequence>MLQNASLKLSACSCSSRDVRQAAYPSFAIATGERSPTVASYHRYNRLTAQSSIKRSLPTVHLGTLGKPTPGFHSPARFRRTQSKFLVKPLSTQHGLAMTILQDDDEAVLTEVVALLPAPGLEDNGQASSHPIFDPTADPTPPVKCSASRGKFNRPRSRRRRPPRKGPRRSASTRRLTPSPRSRMTCRASSRSPAAKLVPRSALLLIKDRPRCDRVIARALDPQQINEDGYVSIPELLEQAQLVDPTRPAHQPLTDKVLARIKLDVCTTPPPVSTWVGNSSRGLWKALFCDVTLLDLQRKIDPELSANNYEVVYNDKKFRPTEQEDDDSDFEEGGEYVALPPTLPVTFPTSIPAEDRSPDDEGEKLPAGSSDEADDGADTVSDKDTPATTKSKATPSITDGTPANSAKTTSRPAQSARPPELLPQDQVMVPLRPAQSRFHDRDEHVLIVHLRVSVGETSTPPQFS</sequence>
<comment type="caution">
    <text evidence="2">The sequence shown here is derived from an EMBL/GenBank/DDBJ whole genome shotgun (WGS) entry which is preliminary data.</text>
</comment>
<protein>
    <submittedName>
        <fullName evidence="2">Unnamed protein product</fullName>
    </submittedName>
</protein>
<feature type="compositionally biased region" description="Basic residues" evidence="1">
    <location>
        <begin position="151"/>
        <end position="172"/>
    </location>
</feature>
<evidence type="ECO:0000313" key="3">
    <source>
        <dbReference type="Proteomes" id="UP001165121"/>
    </source>
</evidence>
<feature type="compositionally biased region" description="Low complexity" evidence="1">
    <location>
        <begin position="173"/>
        <end position="185"/>
    </location>
</feature>
<feature type="compositionally biased region" description="Polar residues" evidence="1">
    <location>
        <begin position="386"/>
        <end position="413"/>
    </location>
</feature>
<feature type="compositionally biased region" description="Acidic residues" evidence="1">
    <location>
        <begin position="323"/>
        <end position="334"/>
    </location>
</feature>
<reference evidence="2" key="1">
    <citation type="submission" date="2023-04" db="EMBL/GenBank/DDBJ databases">
        <title>Phytophthora fragariaefolia NBRC 109709.</title>
        <authorList>
            <person name="Ichikawa N."/>
            <person name="Sato H."/>
            <person name="Tonouchi N."/>
        </authorList>
    </citation>
    <scope>NUCLEOTIDE SEQUENCE</scope>
    <source>
        <strain evidence="2">NBRC 109709</strain>
    </source>
</reference>
<evidence type="ECO:0000256" key="1">
    <source>
        <dbReference type="SAM" id="MobiDB-lite"/>
    </source>
</evidence>
<feature type="region of interest" description="Disordered" evidence="1">
    <location>
        <begin position="316"/>
        <end position="427"/>
    </location>
</feature>
<accession>A0A9W6WTH0</accession>
<organism evidence="2 3">
    <name type="scientific">Phytophthora fragariaefolia</name>
    <dbReference type="NCBI Taxonomy" id="1490495"/>
    <lineage>
        <taxon>Eukaryota</taxon>
        <taxon>Sar</taxon>
        <taxon>Stramenopiles</taxon>
        <taxon>Oomycota</taxon>
        <taxon>Peronosporomycetes</taxon>
        <taxon>Peronosporales</taxon>
        <taxon>Peronosporaceae</taxon>
        <taxon>Phytophthora</taxon>
    </lineage>
</organism>
<feature type="region of interest" description="Disordered" evidence="1">
    <location>
        <begin position="120"/>
        <end position="194"/>
    </location>
</feature>
<proteinExistence type="predicted"/>
<name>A0A9W6WTH0_9STRA</name>
<dbReference type="EMBL" id="BSXT01000052">
    <property type="protein sequence ID" value="GMF16096.1"/>
    <property type="molecule type" value="Genomic_DNA"/>
</dbReference>